<evidence type="ECO:0000313" key="2">
    <source>
        <dbReference type="EMBL" id="MPN36480.1"/>
    </source>
</evidence>
<organism evidence="2">
    <name type="scientific">bioreactor metagenome</name>
    <dbReference type="NCBI Taxonomy" id="1076179"/>
    <lineage>
        <taxon>unclassified sequences</taxon>
        <taxon>metagenomes</taxon>
        <taxon>ecological metagenomes</taxon>
    </lineage>
</organism>
<comment type="caution">
    <text evidence="2">The sequence shown here is derived from an EMBL/GenBank/DDBJ whole genome shotgun (WGS) entry which is preliminary data.</text>
</comment>
<accession>A0A645HCM9</accession>
<reference evidence="2" key="1">
    <citation type="submission" date="2019-08" db="EMBL/GenBank/DDBJ databases">
        <authorList>
            <person name="Kucharzyk K."/>
            <person name="Murdoch R.W."/>
            <person name="Higgins S."/>
            <person name="Loffler F."/>
        </authorList>
    </citation>
    <scope>NUCLEOTIDE SEQUENCE</scope>
</reference>
<dbReference type="EMBL" id="VSSQ01090631">
    <property type="protein sequence ID" value="MPN36480.1"/>
    <property type="molecule type" value="Genomic_DNA"/>
</dbReference>
<feature type="region of interest" description="Disordered" evidence="1">
    <location>
        <begin position="1"/>
        <end position="22"/>
    </location>
</feature>
<sequence>MTRRATGFGDDPQHGVLRQRRGLGRSQIVRDQDRRRLQIRDAGGREPAQLTDRPVADVVEIGDALGHVSADLGQHHRVLFDRIVHGLGDTGALLEFLVDRLGQPTVARQLSCRLEDRLGRLGRVLGLGQQCLRHSLHGISHPLTVSGGIGAGWLGGVHTRGRHNQYGGSGRRTGRNPNTVQDLMGWNSTHILIL</sequence>
<dbReference type="AlphaFoldDB" id="A0A645HCM9"/>
<name>A0A645HCM9_9ZZZZ</name>
<gene>
    <name evidence="2" type="ORF">SDC9_183989</name>
</gene>
<evidence type="ECO:0000256" key="1">
    <source>
        <dbReference type="SAM" id="MobiDB-lite"/>
    </source>
</evidence>
<protein>
    <submittedName>
        <fullName evidence="2">Uncharacterized protein</fullName>
    </submittedName>
</protein>
<proteinExistence type="predicted"/>